<reference evidence="1" key="3">
    <citation type="submission" date="2023-05" db="EMBL/GenBank/DDBJ databases">
        <authorList>
            <person name="Smith C.H."/>
        </authorList>
    </citation>
    <scope>NUCLEOTIDE SEQUENCE</scope>
    <source>
        <strain evidence="1">CHS0354</strain>
        <tissue evidence="1">Mantle</tissue>
    </source>
</reference>
<proteinExistence type="predicted"/>
<name>A0AAE0RVI9_9BIVA</name>
<protein>
    <submittedName>
        <fullName evidence="1">Uncharacterized protein</fullName>
    </submittedName>
</protein>
<reference evidence="1" key="2">
    <citation type="journal article" date="2021" name="Genome Biol. Evol.">
        <title>Developing a high-quality reference genome for a parasitic bivalve with doubly uniparental inheritance (Bivalvia: Unionida).</title>
        <authorList>
            <person name="Smith C.H."/>
        </authorList>
    </citation>
    <scope>NUCLEOTIDE SEQUENCE</scope>
    <source>
        <strain evidence="1">CHS0354</strain>
        <tissue evidence="1">Mantle</tissue>
    </source>
</reference>
<dbReference type="EMBL" id="JAEAOA010001417">
    <property type="protein sequence ID" value="KAK3580279.1"/>
    <property type="molecule type" value="Genomic_DNA"/>
</dbReference>
<sequence length="170" mass="19142">MTCAKDDVNKNKPGPVLKTTKRTNNIKKALRETALINESLPAFTEKTRQPAESEMLVKLPTMNKGVSTERGTELWESLSEKNLHIRDLGGFYSLPRKPKLGSGIKLLNSGVIPPPSGMDIDCVSLDPKGVHEPMNRLETHVGEVDYFFRSKTFKVIKKENYCLPTKVWMQ</sequence>
<comment type="caution">
    <text evidence="1">The sequence shown here is derived from an EMBL/GenBank/DDBJ whole genome shotgun (WGS) entry which is preliminary data.</text>
</comment>
<dbReference type="Proteomes" id="UP001195483">
    <property type="component" value="Unassembled WGS sequence"/>
</dbReference>
<evidence type="ECO:0000313" key="1">
    <source>
        <dbReference type="EMBL" id="KAK3580279.1"/>
    </source>
</evidence>
<gene>
    <name evidence="1" type="ORF">CHS0354_023517</name>
</gene>
<reference evidence="1" key="1">
    <citation type="journal article" date="2021" name="Genome Biol. Evol.">
        <title>A High-Quality Reference Genome for a Parasitic Bivalve with Doubly Uniparental Inheritance (Bivalvia: Unionida).</title>
        <authorList>
            <person name="Smith C.H."/>
        </authorList>
    </citation>
    <scope>NUCLEOTIDE SEQUENCE</scope>
    <source>
        <strain evidence="1">CHS0354</strain>
    </source>
</reference>
<dbReference type="AlphaFoldDB" id="A0AAE0RVI9"/>
<accession>A0AAE0RVI9</accession>
<organism evidence="1 2">
    <name type="scientific">Potamilus streckersoni</name>
    <dbReference type="NCBI Taxonomy" id="2493646"/>
    <lineage>
        <taxon>Eukaryota</taxon>
        <taxon>Metazoa</taxon>
        <taxon>Spiralia</taxon>
        <taxon>Lophotrochozoa</taxon>
        <taxon>Mollusca</taxon>
        <taxon>Bivalvia</taxon>
        <taxon>Autobranchia</taxon>
        <taxon>Heteroconchia</taxon>
        <taxon>Palaeoheterodonta</taxon>
        <taxon>Unionida</taxon>
        <taxon>Unionoidea</taxon>
        <taxon>Unionidae</taxon>
        <taxon>Ambleminae</taxon>
        <taxon>Lampsilini</taxon>
        <taxon>Potamilus</taxon>
    </lineage>
</organism>
<evidence type="ECO:0000313" key="2">
    <source>
        <dbReference type="Proteomes" id="UP001195483"/>
    </source>
</evidence>
<keyword evidence="2" id="KW-1185">Reference proteome</keyword>